<dbReference type="STRING" id="86105.NF27_BP00010"/>
<dbReference type="InterPro" id="IPR002110">
    <property type="entry name" value="Ankyrin_rpt"/>
</dbReference>
<organism evidence="1 3">
    <name type="scientific">Candidatus Jidaibacter acanthamoebae</name>
    <dbReference type="NCBI Taxonomy" id="86105"/>
    <lineage>
        <taxon>Bacteria</taxon>
        <taxon>Pseudomonadati</taxon>
        <taxon>Pseudomonadota</taxon>
        <taxon>Alphaproteobacteria</taxon>
        <taxon>Rickettsiales</taxon>
        <taxon>Candidatus Midichloriaceae</taxon>
        <taxon>Candidatus Jidaibacter</taxon>
    </lineage>
</organism>
<accession>A0A0C1QKM4</accession>
<dbReference type="PANTHER" id="PTHR46586">
    <property type="entry name" value="ANKYRIN REPEAT-CONTAINING PROTEIN"/>
    <property type="match status" value="1"/>
</dbReference>
<dbReference type="PANTHER" id="PTHR46586:SF2">
    <property type="entry name" value="SWIM-TYPE DOMAIN-CONTAINING PROTEIN"/>
    <property type="match status" value="1"/>
</dbReference>
<dbReference type="EMBL" id="JSWE01000053">
    <property type="protein sequence ID" value="KIE06044.1"/>
    <property type="molecule type" value="Genomic_DNA"/>
</dbReference>
<dbReference type="Gene3D" id="1.25.40.20">
    <property type="entry name" value="Ankyrin repeat-containing domain"/>
    <property type="match status" value="2"/>
</dbReference>
<dbReference type="Pfam" id="PF12796">
    <property type="entry name" value="Ank_2"/>
    <property type="match status" value="1"/>
</dbReference>
<dbReference type="PATRIC" id="fig|86105.3.peg.192"/>
<proteinExistence type="predicted"/>
<evidence type="ECO:0000313" key="1">
    <source>
        <dbReference type="EMBL" id="KIE06044.1"/>
    </source>
</evidence>
<evidence type="ECO:0000313" key="3">
    <source>
        <dbReference type="Proteomes" id="UP000031258"/>
    </source>
</evidence>
<comment type="caution">
    <text evidence="1">The sequence shown here is derived from an EMBL/GenBank/DDBJ whole genome shotgun (WGS) entry which is preliminary data.</text>
</comment>
<evidence type="ECO:0000313" key="2">
    <source>
        <dbReference type="EMBL" id="KIE06069.1"/>
    </source>
</evidence>
<dbReference type="Proteomes" id="UP000031258">
    <property type="component" value="Unassembled WGS sequence"/>
</dbReference>
<reference evidence="1 3" key="1">
    <citation type="submission" date="2014-11" db="EMBL/GenBank/DDBJ databases">
        <title>A Rickettsiales Symbiont of Amoebae With Ancient Features.</title>
        <authorList>
            <person name="Schulz F."/>
            <person name="Martijn J."/>
            <person name="Wascher F."/>
            <person name="Kostanjsek R."/>
            <person name="Ettema T.J."/>
            <person name="Horn M."/>
        </authorList>
    </citation>
    <scope>NUCLEOTIDE SEQUENCE [LARGE SCALE GENOMIC DNA]</scope>
    <source>
        <strain evidence="1 3">UWC36</strain>
    </source>
</reference>
<dbReference type="InterPro" id="IPR036770">
    <property type="entry name" value="Ankyrin_rpt-contain_sf"/>
</dbReference>
<dbReference type="SUPFAM" id="SSF48403">
    <property type="entry name" value="Ankyrin repeat"/>
    <property type="match status" value="1"/>
</dbReference>
<dbReference type="InterPro" id="IPR052050">
    <property type="entry name" value="SecEffector_AnkRepeat"/>
</dbReference>
<dbReference type="SMART" id="SM00248">
    <property type="entry name" value="ANK"/>
    <property type="match status" value="7"/>
</dbReference>
<dbReference type="AlphaFoldDB" id="A0A0C1QKM4"/>
<gene>
    <name evidence="2" type="ORF">NF27_BP00010</name>
    <name evidence="1" type="ORF">NF27_CB00010</name>
</gene>
<sequence>MAGIFISQKQQKLVAGEDNTIHLKLSSISNKEVAKIKAYYFIKYDTDSEKLIIDRDFNNKDITLTLNFEMLLDKVLPKLREYVLNKYGNIVSPEDNEQVKAMKSIFGDEEVYSSLIKRDNTHKFLLAAKNNDEQVVLKLLTDRLTRPSRLENIVDIITKANNILKENFKKNELDNSLALEQTEYSSPGFDVKKKSNDEIIQELKQACKDGNTIEIIYLLTSPNLKFTCDTMHDCFTLAADNGHIKVLKPLLKYTNSAETNNEISIYTFIYAAKSGHIKVLELLLKYIKDPKKHLEVSVAAFTHAAKNGNIEVLELLLKQCLNDDEKDILISSVDYKPFRYAAKNGNIEVLELLLKHTSSQEKVDNMIHARYDDSFFNAARMRHIEVLKLLIKHTPDHEKRNEMIHARNNKLFINVTTKNKPEVLKFLLNHTHEQEKRNEMIHMRDDQGFINAAKNGHIEVLKLLLEYTQDEQIRYQMFRAQSDTIITSIAESGKVTVLNFLIENTSNQEKREEIIHAQNNKDFFYSISSYKNLMFRTLISSIKGNLISEFLKYEIIPILKTETNRKYIETYLCLDEYFKIVHKLNNLHFVCKNIYSSFKEQLAIPHEISSYIFSIVVGVESRAQLEKIEAIKREVNEESKFNVAEGIIRKVNSRALFIEKIMKYDQTLDRGAKTRE</sequence>
<keyword evidence="3" id="KW-1185">Reference proteome</keyword>
<dbReference type="EMBL" id="JSWE01000041">
    <property type="protein sequence ID" value="KIE06069.1"/>
    <property type="molecule type" value="Genomic_DNA"/>
</dbReference>
<name>A0A0C1QKM4_9RICK</name>
<protein>
    <submittedName>
        <fullName evidence="1">Uncharacterized protein</fullName>
    </submittedName>
</protein>